<dbReference type="AlphaFoldDB" id="A0A4Q8AC35"/>
<comment type="caution">
    <text evidence="2">The sequence shown here is derived from an EMBL/GenBank/DDBJ whole genome shotgun (WGS) entry which is preliminary data.</text>
</comment>
<feature type="compositionally biased region" description="Low complexity" evidence="1">
    <location>
        <begin position="17"/>
        <end position="27"/>
    </location>
</feature>
<dbReference type="RefSeq" id="WP_130450168.1">
    <property type="nucleotide sequence ID" value="NZ_SHLA01000001.1"/>
</dbReference>
<reference evidence="2 3" key="1">
    <citation type="submission" date="2019-02" db="EMBL/GenBank/DDBJ databases">
        <title>Sequencing the genomes of 1000 actinobacteria strains.</title>
        <authorList>
            <person name="Klenk H.-P."/>
        </authorList>
    </citation>
    <scope>NUCLEOTIDE SEQUENCE [LARGE SCALE GENOMIC DNA]</scope>
    <source>
        <strain evidence="2 3">DSM 17364</strain>
    </source>
</reference>
<keyword evidence="3" id="KW-1185">Reference proteome</keyword>
<sequence>MRNHQDKARRAEDARRLGLAATRAATPSAPPEPPAPSADESAPAPPAAVVVPADQPERKARRKTAAGD</sequence>
<name>A0A4Q8AC35_9MICC</name>
<organism evidence="2 3">
    <name type="scientific">Zhihengliuella halotolerans</name>
    <dbReference type="NCBI Taxonomy" id="370736"/>
    <lineage>
        <taxon>Bacteria</taxon>
        <taxon>Bacillati</taxon>
        <taxon>Actinomycetota</taxon>
        <taxon>Actinomycetes</taxon>
        <taxon>Micrococcales</taxon>
        <taxon>Micrococcaceae</taxon>
        <taxon>Zhihengliuella</taxon>
    </lineage>
</organism>
<evidence type="ECO:0000256" key="1">
    <source>
        <dbReference type="SAM" id="MobiDB-lite"/>
    </source>
</evidence>
<feature type="region of interest" description="Disordered" evidence="1">
    <location>
        <begin position="1"/>
        <end position="68"/>
    </location>
</feature>
<accession>A0A4Q8AC35</accession>
<evidence type="ECO:0000313" key="2">
    <source>
        <dbReference type="EMBL" id="RZU61742.1"/>
    </source>
</evidence>
<evidence type="ECO:0000313" key="3">
    <source>
        <dbReference type="Proteomes" id="UP000292685"/>
    </source>
</evidence>
<feature type="compositionally biased region" description="Basic residues" evidence="1">
    <location>
        <begin position="59"/>
        <end position="68"/>
    </location>
</feature>
<protein>
    <submittedName>
        <fullName evidence="2">Uncharacterized protein</fullName>
    </submittedName>
</protein>
<feature type="compositionally biased region" description="Basic and acidic residues" evidence="1">
    <location>
        <begin position="1"/>
        <end position="16"/>
    </location>
</feature>
<gene>
    <name evidence="2" type="ORF">EV380_1320</name>
</gene>
<proteinExistence type="predicted"/>
<dbReference type="Proteomes" id="UP000292685">
    <property type="component" value="Unassembled WGS sequence"/>
</dbReference>
<dbReference type="EMBL" id="SHLA01000001">
    <property type="protein sequence ID" value="RZU61742.1"/>
    <property type="molecule type" value="Genomic_DNA"/>
</dbReference>
<feature type="compositionally biased region" description="Low complexity" evidence="1">
    <location>
        <begin position="37"/>
        <end position="54"/>
    </location>
</feature>